<dbReference type="EMBL" id="JACXTA010000018">
    <property type="protein sequence ID" value="MBD3707656.1"/>
    <property type="molecule type" value="Genomic_DNA"/>
</dbReference>
<name>A0A927HMK6_9ENTR</name>
<organism evidence="2 3">
    <name type="scientific">Enterobacter hormaechei</name>
    <dbReference type="NCBI Taxonomy" id="158836"/>
    <lineage>
        <taxon>Bacteria</taxon>
        <taxon>Pseudomonadati</taxon>
        <taxon>Pseudomonadota</taxon>
        <taxon>Gammaproteobacteria</taxon>
        <taxon>Enterobacterales</taxon>
        <taxon>Enterobacteriaceae</taxon>
        <taxon>Enterobacter</taxon>
        <taxon>Enterobacter cloacae complex</taxon>
    </lineage>
</organism>
<feature type="compositionally biased region" description="Basic and acidic residues" evidence="1">
    <location>
        <begin position="28"/>
        <end position="42"/>
    </location>
</feature>
<evidence type="ECO:0000313" key="2">
    <source>
        <dbReference type="EMBL" id="MBD3707656.1"/>
    </source>
</evidence>
<protein>
    <submittedName>
        <fullName evidence="2">Uncharacterized protein</fullName>
    </submittedName>
</protein>
<evidence type="ECO:0000313" key="3">
    <source>
        <dbReference type="Proteomes" id="UP000655273"/>
    </source>
</evidence>
<accession>A0A927HMK6</accession>
<evidence type="ECO:0000256" key="1">
    <source>
        <dbReference type="SAM" id="MobiDB-lite"/>
    </source>
</evidence>
<comment type="caution">
    <text evidence="2">The sequence shown here is derived from an EMBL/GenBank/DDBJ whole genome shotgun (WGS) entry which is preliminary data.</text>
</comment>
<sequence>MPAEAQPLHEQGGLPDRHRRTPPAEQPENTKAELKESREDGHALQAELLTTGSRRRTSEEMREEKFEDANFYRRLALLLRADFMVLT</sequence>
<reference evidence="2" key="1">
    <citation type="submission" date="2020-07" db="EMBL/GenBank/DDBJ databases">
        <title>Clinical and genomic characterization of carbapenemase-producing Enterobacterales causing secondary infections during the COVID-19 crisis at a New York City hospital.</title>
        <authorList>
            <person name="Gomez-Simmonds A."/>
            <person name="Annavajhala M.K."/>
            <person name="Uhlemann A.-C."/>
        </authorList>
    </citation>
    <scope>NUCLEOTIDE SEQUENCE</scope>
    <source>
        <strain evidence="2">NK1396</strain>
    </source>
</reference>
<proteinExistence type="predicted"/>
<dbReference type="AlphaFoldDB" id="A0A927HMK6"/>
<dbReference type="Proteomes" id="UP000655273">
    <property type="component" value="Unassembled WGS sequence"/>
</dbReference>
<gene>
    <name evidence="2" type="ORF">IE983_25490</name>
</gene>
<feature type="region of interest" description="Disordered" evidence="1">
    <location>
        <begin position="1"/>
        <end position="64"/>
    </location>
</feature>